<feature type="binding site" evidence="11">
    <location>
        <position position="358"/>
    </location>
    <ligand>
        <name>GTP</name>
        <dbReference type="ChEBI" id="CHEBI:37565"/>
    </ligand>
</feature>
<accession>A0A8G2CHN7</accession>
<evidence type="ECO:0000256" key="6">
    <source>
        <dbReference type="ARBA" id="ARBA00022801"/>
    </source>
</evidence>
<dbReference type="UniPathway" id="UPA00275">
    <property type="reaction ID" value="UER00400"/>
</dbReference>
<comment type="catalytic activity">
    <reaction evidence="10 11">
        <text>GTP + 4 H2O = 2,5-diamino-6-hydroxy-4-(5-phosphoribosylamino)-pyrimidine + formate + 2 phosphate + 3 H(+)</text>
        <dbReference type="Rhea" id="RHEA:23704"/>
        <dbReference type="ChEBI" id="CHEBI:15377"/>
        <dbReference type="ChEBI" id="CHEBI:15378"/>
        <dbReference type="ChEBI" id="CHEBI:15740"/>
        <dbReference type="ChEBI" id="CHEBI:37565"/>
        <dbReference type="ChEBI" id="CHEBI:43474"/>
        <dbReference type="ChEBI" id="CHEBI:58614"/>
        <dbReference type="EC" id="3.5.4.25"/>
    </reaction>
</comment>
<dbReference type="GO" id="GO:0005829">
    <property type="term" value="C:cytosol"/>
    <property type="evidence" value="ECO:0007669"/>
    <property type="project" value="TreeGrafter"/>
</dbReference>
<dbReference type="GO" id="GO:0008270">
    <property type="term" value="F:zinc ion binding"/>
    <property type="evidence" value="ECO:0007669"/>
    <property type="project" value="UniProtKB-UniRule"/>
</dbReference>
<dbReference type="Proteomes" id="UP000186308">
    <property type="component" value="Unassembled WGS sequence"/>
</dbReference>
<keyword evidence="3 11" id="KW-0686">Riboflavin biosynthesis</keyword>
<dbReference type="InterPro" id="IPR032677">
    <property type="entry name" value="GTP_cyclohydro_II"/>
</dbReference>
<dbReference type="GO" id="GO:0005525">
    <property type="term" value="F:GTP binding"/>
    <property type="evidence" value="ECO:0007669"/>
    <property type="project" value="UniProtKB-KW"/>
</dbReference>
<evidence type="ECO:0000256" key="12">
    <source>
        <dbReference type="SAM" id="MobiDB-lite"/>
    </source>
</evidence>
<feature type="binding site" evidence="11">
    <location>
        <begin position="253"/>
        <end position="257"/>
    </location>
    <ligand>
        <name>GTP</name>
        <dbReference type="ChEBI" id="CHEBI:37565"/>
    </ligand>
</feature>
<evidence type="ECO:0000256" key="10">
    <source>
        <dbReference type="ARBA" id="ARBA00049295"/>
    </source>
</evidence>
<feature type="region of interest" description="Disordered" evidence="12">
    <location>
        <begin position="1"/>
        <end position="42"/>
    </location>
</feature>
<dbReference type="GO" id="GO:0009231">
    <property type="term" value="P:riboflavin biosynthetic process"/>
    <property type="evidence" value="ECO:0007669"/>
    <property type="project" value="UniProtKB-UniRule"/>
</dbReference>
<feature type="binding site" evidence="11">
    <location>
        <position position="271"/>
    </location>
    <ligand>
        <name>Zn(2+)</name>
        <dbReference type="ChEBI" id="CHEBI:29105"/>
        <note>catalytic</note>
    </ligand>
</feature>
<evidence type="ECO:0000256" key="3">
    <source>
        <dbReference type="ARBA" id="ARBA00022619"/>
    </source>
</evidence>
<dbReference type="NCBIfam" id="TIGR00505">
    <property type="entry name" value="ribA"/>
    <property type="match status" value="1"/>
</dbReference>
<comment type="similarity">
    <text evidence="2">In the N-terminal section; belongs to the DHBP synthase family.</text>
</comment>
<dbReference type="SUPFAM" id="SSF142695">
    <property type="entry name" value="RibA-like"/>
    <property type="match status" value="1"/>
</dbReference>
<keyword evidence="15" id="KW-1185">Reference proteome</keyword>
<feature type="domain" description="GTP cyclohydrolase II" evidence="13">
    <location>
        <begin position="208"/>
        <end position="373"/>
    </location>
</feature>
<dbReference type="PANTHER" id="PTHR21327">
    <property type="entry name" value="GTP CYCLOHYDROLASE II-RELATED"/>
    <property type="match status" value="1"/>
</dbReference>
<feature type="binding site" evidence="11">
    <location>
        <position position="274"/>
    </location>
    <ligand>
        <name>GTP</name>
        <dbReference type="ChEBI" id="CHEBI:37565"/>
    </ligand>
</feature>
<evidence type="ECO:0000256" key="7">
    <source>
        <dbReference type="ARBA" id="ARBA00022833"/>
    </source>
</evidence>
<comment type="function">
    <text evidence="9 11">Catalyzes the conversion of GTP to 2,5-diamino-6-ribosylamino-4(3H)-pyrimidinone 5'-phosphate (DARP), formate and pyrophosphate.</text>
</comment>
<keyword evidence="6 11" id="KW-0378">Hydrolase</keyword>
<sequence>MTLLPSVTPDRAAGGVSRKNTVGAPRTDTMGAPRTDTMGAPRTRAVHRAVADSRRGVPVIIAGPQPLIVAPAETVGAEGLNLIDRLAAGPASLLLAPARAEAVLGVAIAEPGVAVALALARPLIDAATLRRAADPTLEQILPRFNRTVVPGQAAAALALGKLARLLPAMVVAPVRAGWASLPLGAGLLVVPAADLLAYPTELAATLHRVAEVAIPLADAPDARLIAFRALDQGIEHMAILVGDPAGQPAPLVRIHSECFTGDLLGSLRCDCGPQLKGAIKRMADEGAGVVLYLAQEGRGIGLINKLRAYTLQDRGLDTVDANRALGWQADERNFHIAAAMLESLGLHRIRLLTNNPDKTAGLMACGVEIVERVAHIIAPNGVNDGYLATKAARMGHLFE</sequence>
<evidence type="ECO:0000256" key="11">
    <source>
        <dbReference type="HAMAP-Rule" id="MF_00179"/>
    </source>
</evidence>
<feature type="active site" description="Nucleophile" evidence="11">
    <location>
        <position position="332"/>
    </location>
</feature>
<dbReference type="Pfam" id="PF00925">
    <property type="entry name" value="GTP_cyclohydro2"/>
    <property type="match status" value="1"/>
</dbReference>
<keyword evidence="8 11" id="KW-0342">GTP-binding</keyword>
<feature type="binding site" evidence="11">
    <location>
        <position position="258"/>
    </location>
    <ligand>
        <name>Zn(2+)</name>
        <dbReference type="ChEBI" id="CHEBI:29105"/>
        <note>catalytic</note>
    </ligand>
</feature>
<comment type="similarity">
    <text evidence="11">Belongs to the GTP cyclohydrolase II family.</text>
</comment>
<feature type="active site" description="Proton acceptor" evidence="11">
    <location>
        <position position="330"/>
    </location>
</feature>
<feature type="binding site" evidence="11">
    <location>
        <position position="353"/>
    </location>
    <ligand>
        <name>GTP</name>
        <dbReference type="ChEBI" id="CHEBI:37565"/>
    </ligand>
</feature>
<dbReference type="AlphaFoldDB" id="A0A8G2CHN7"/>
<proteinExistence type="inferred from homology"/>
<keyword evidence="5 11" id="KW-0547">Nucleotide-binding</keyword>
<dbReference type="PANTHER" id="PTHR21327:SF18">
    <property type="entry name" value="3,4-DIHYDROXY-2-BUTANONE 4-PHOSPHATE SYNTHASE"/>
    <property type="match status" value="1"/>
</dbReference>
<evidence type="ECO:0000256" key="2">
    <source>
        <dbReference type="ARBA" id="ARBA00005520"/>
    </source>
</evidence>
<evidence type="ECO:0000313" key="15">
    <source>
        <dbReference type="Proteomes" id="UP000186308"/>
    </source>
</evidence>
<dbReference type="NCBIfam" id="NF001591">
    <property type="entry name" value="PRK00393.1"/>
    <property type="match status" value="1"/>
</dbReference>
<comment type="caution">
    <text evidence="14">The sequence shown here is derived from an EMBL/GenBank/DDBJ whole genome shotgun (WGS) entry which is preliminary data.</text>
</comment>
<evidence type="ECO:0000256" key="8">
    <source>
        <dbReference type="ARBA" id="ARBA00023134"/>
    </source>
</evidence>
<evidence type="ECO:0000313" key="14">
    <source>
        <dbReference type="EMBL" id="SIQ08710.1"/>
    </source>
</evidence>
<evidence type="ECO:0000259" key="13">
    <source>
        <dbReference type="Pfam" id="PF00925"/>
    </source>
</evidence>
<dbReference type="CDD" id="cd00641">
    <property type="entry name" value="GTP_cyclohydro2"/>
    <property type="match status" value="1"/>
</dbReference>
<keyword evidence="4 11" id="KW-0479">Metal-binding</keyword>
<dbReference type="EMBL" id="FTNE01000001">
    <property type="protein sequence ID" value="SIQ08710.1"/>
    <property type="molecule type" value="Genomic_DNA"/>
</dbReference>
<dbReference type="HAMAP" id="MF_00179">
    <property type="entry name" value="RibA"/>
    <property type="match status" value="1"/>
</dbReference>
<name>A0A8G2CHN7_ACIRU</name>
<evidence type="ECO:0000256" key="4">
    <source>
        <dbReference type="ARBA" id="ARBA00022723"/>
    </source>
</evidence>
<dbReference type="InterPro" id="IPR000926">
    <property type="entry name" value="RibA"/>
</dbReference>
<protein>
    <recommendedName>
        <fullName evidence="11">GTP cyclohydrolase-2</fullName>
        <ecNumber evidence="11">3.5.4.25</ecNumber>
    </recommendedName>
    <alternativeName>
        <fullName evidence="11">GTP cyclohydrolase II</fullName>
    </alternativeName>
</protein>
<dbReference type="GO" id="GO:0008686">
    <property type="term" value="F:3,4-dihydroxy-2-butanone-4-phosphate synthase activity"/>
    <property type="evidence" value="ECO:0007669"/>
    <property type="project" value="TreeGrafter"/>
</dbReference>
<reference evidence="14 15" key="1">
    <citation type="submission" date="2017-01" db="EMBL/GenBank/DDBJ databases">
        <authorList>
            <person name="Varghese N."/>
            <person name="Submissions S."/>
        </authorList>
    </citation>
    <scope>NUCLEOTIDE SEQUENCE [LARGE SCALE GENOMIC DNA]</scope>
    <source>
        <strain evidence="14 15">ATCC 35905</strain>
    </source>
</reference>
<dbReference type="Gene3D" id="3.40.50.10990">
    <property type="entry name" value="GTP cyclohydrolase II"/>
    <property type="match status" value="1"/>
</dbReference>
<dbReference type="InterPro" id="IPR036144">
    <property type="entry name" value="RibA-like_sf"/>
</dbReference>
<organism evidence="14 15">
    <name type="scientific">Acidiphilium rubrum</name>
    <dbReference type="NCBI Taxonomy" id="526"/>
    <lineage>
        <taxon>Bacteria</taxon>
        <taxon>Pseudomonadati</taxon>
        <taxon>Pseudomonadota</taxon>
        <taxon>Alphaproteobacteria</taxon>
        <taxon>Acetobacterales</taxon>
        <taxon>Acidocellaceae</taxon>
        <taxon>Acidiphilium</taxon>
    </lineage>
</organism>
<comment type="cofactor">
    <cofactor evidence="11">
        <name>Zn(2+)</name>
        <dbReference type="ChEBI" id="CHEBI:29105"/>
    </cofactor>
    <text evidence="11">Binds 1 zinc ion per subunit.</text>
</comment>
<evidence type="ECO:0000256" key="5">
    <source>
        <dbReference type="ARBA" id="ARBA00022741"/>
    </source>
</evidence>
<evidence type="ECO:0000256" key="9">
    <source>
        <dbReference type="ARBA" id="ARBA00043932"/>
    </source>
</evidence>
<gene>
    <name evidence="11" type="primary">ribA</name>
    <name evidence="14" type="ORF">SAMN05421828_101218</name>
</gene>
<feature type="binding site" evidence="11">
    <location>
        <position position="318"/>
    </location>
    <ligand>
        <name>GTP</name>
        <dbReference type="ChEBI" id="CHEBI:37565"/>
    </ligand>
</feature>
<dbReference type="FunFam" id="3.40.50.10990:FF:000001">
    <property type="entry name" value="Riboflavin biosynthesis protein RibBA"/>
    <property type="match status" value="1"/>
</dbReference>
<dbReference type="EC" id="3.5.4.25" evidence="11"/>
<feature type="binding site" evidence="11">
    <location>
        <position position="269"/>
    </location>
    <ligand>
        <name>Zn(2+)</name>
        <dbReference type="ChEBI" id="CHEBI:29105"/>
        <note>catalytic</note>
    </ligand>
</feature>
<evidence type="ECO:0000256" key="1">
    <source>
        <dbReference type="ARBA" id="ARBA00004853"/>
    </source>
</evidence>
<comment type="pathway">
    <text evidence="1 11">Cofactor biosynthesis; riboflavin biosynthesis; 5-amino-6-(D-ribitylamino)uracil from GTP: step 1/4.</text>
</comment>
<feature type="binding site" evidence="11">
    <location>
        <begin position="296"/>
        <end position="298"/>
    </location>
    <ligand>
        <name>GTP</name>
        <dbReference type="ChEBI" id="CHEBI:37565"/>
    </ligand>
</feature>
<dbReference type="GO" id="GO:0003935">
    <property type="term" value="F:GTP cyclohydrolase II activity"/>
    <property type="evidence" value="ECO:0007669"/>
    <property type="project" value="UniProtKB-UniRule"/>
</dbReference>
<keyword evidence="7 11" id="KW-0862">Zinc</keyword>